<feature type="chain" id="PRO_5003435790" description="Tyrosinase copper-binding domain-containing protein" evidence="2">
    <location>
        <begin position="22"/>
        <end position="286"/>
    </location>
</feature>
<reference evidence="4 5" key="1">
    <citation type="journal article" date="2011" name="Nat. Biotechnol.">
        <title>Comparative genomic analysis of the thermophilic biomass-degrading fungi Myceliophthora thermophila and Thielavia terrestris.</title>
        <authorList>
            <person name="Berka R.M."/>
            <person name="Grigoriev I.V."/>
            <person name="Otillar R."/>
            <person name="Salamov A."/>
            <person name="Grimwood J."/>
            <person name="Reid I."/>
            <person name="Ishmael N."/>
            <person name="John T."/>
            <person name="Darmond C."/>
            <person name="Moisan M.-C."/>
            <person name="Henrissat B."/>
            <person name="Coutinho P.M."/>
            <person name="Lombard V."/>
            <person name="Natvig D.O."/>
            <person name="Lindquist E."/>
            <person name="Schmutz J."/>
            <person name="Lucas S."/>
            <person name="Harris P."/>
            <person name="Powlowski J."/>
            <person name="Bellemare A."/>
            <person name="Taylor D."/>
            <person name="Butler G."/>
            <person name="de Vries R.P."/>
            <person name="Allijn I.E."/>
            <person name="van den Brink J."/>
            <person name="Ushinsky S."/>
            <person name="Storms R."/>
            <person name="Powell A.J."/>
            <person name="Paulsen I.T."/>
            <person name="Elbourne L.D.H."/>
            <person name="Baker S.E."/>
            <person name="Magnuson J."/>
            <person name="LaBoissiere S."/>
            <person name="Clutterbuck A.J."/>
            <person name="Martinez D."/>
            <person name="Wogulis M."/>
            <person name="de Leon A.L."/>
            <person name="Rey M.W."/>
            <person name="Tsang A."/>
        </authorList>
    </citation>
    <scope>NUCLEOTIDE SEQUENCE [LARGE SCALE GENOMIC DNA]</scope>
    <source>
        <strain evidence="5">ATCC 42464 / BCRC 31852 / DSM 1799</strain>
    </source>
</reference>
<dbReference type="Proteomes" id="UP000007322">
    <property type="component" value="Chromosome 7"/>
</dbReference>
<feature type="signal peptide" evidence="2">
    <location>
        <begin position="1"/>
        <end position="21"/>
    </location>
</feature>
<evidence type="ECO:0000259" key="3">
    <source>
        <dbReference type="Pfam" id="PF00264"/>
    </source>
</evidence>
<dbReference type="InterPro" id="IPR008922">
    <property type="entry name" value="Di-copper_centre_dom_sf"/>
</dbReference>
<dbReference type="Pfam" id="PF00264">
    <property type="entry name" value="Tyrosinase"/>
    <property type="match status" value="1"/>
</dbReference>
<dbReference type="InterPro" id="IPR002227">
    <property type="entry name" value="Tyrosinase_Cu-bd"/>
</dbReference>
<dbReference type="PROSITE" id="PS51257">
    <property type="entry name" value="PROKAR_LIPOPROTEIN"/>
    <property type="match status" value="1"/>
</dbReference>
<dbReference type="InParanoid" id="G2QND8"/>
<accession>G2QND8</accession>
<keyword evidence="1" id="KW-0472">Membrane</keyword>
<keyword evidence="5" id="KW-1185">Reference proteome</keyword>
<dbReference type="GO" id="GO:0016491">
    <property type="term" value="F:oxidoreductase activity"/>
    <property type="evidence" value="ECO:0007669"/>
    <property type="project" value="InterPro"/>
</dbReference>
<dbReference type="OrthoDB" id="6132182at2759"/>
<evidence type="ECO:0000256" key="2">
    <source>
        <dbReference type="SAM" id="SignalP"/>
    </source>
</evidence>
<gene>
    <name evidence="4" type="ORF">MYCTH_2029356</name>
</gene>
<feature type="domain" description="Tyrosinase copper-binding" evidence="3">
    <location>
        <begin position="179"/>
        <end position="208"/>
    </location>
</feature>
<keyword evidence="1" id="KW-0812">Transmembrane</keyword>
<dbReference type="OMA" id="DGCITDG"/>
<feature type="non-terminal residue" evidence="4">
    <location>
        <position position="286"/>
    </location>
</feature>
<dbReference type="EMBL" id="CP003008">
    <property type="protein sequence ID" value="AEO62011.1"/>
    <property type="molecule type" value="Genomic_DNA"/>
</dbReference>
<protein>
    <recommendedName>
        <fullName evidence="3">Tyrosinase copper-binding domain-containing protein</fullName>
    </recommendedName>
</protein>
<keyword evidence="1" id="KW-1133">Transmembrane helix</keyword>
<evidence type="ECO:0000313" key="5">
    <source>
        <dbReference type="Proteomes" id="UP000007322"/>
    </source>
</evidence>
<evidence type="ECO:0000256" key="1">
    <source>
        <dbReference type="SAM" id="Phobius"/>
    </source>
</evidence>
<dbReference type="VEuPathDB" id="FungiDB:MYCTH_2029356"/>
<dbReference type="eggNOG" id="ENOG502S31Y">
    <property type="taxonomic scope" value="Eukaryota"/>
</dbReference>
<evidence type="ECO:0000313" key="4">
    <source>
        <dbReference type="EMBL" id="AEO62011.1"/>
    </source>
</evidence>
<dbReference type="SUPFAM" id="SSF48056">
    <property type="entry name" value="Di-copper centre-containing domain"/>
    <property type="match status" value="2"/>
</dbReference>
<dbReference type="KEGG" id="mtm:MYCTH_2029356"/>
<organism evidence="4 5">
    <name type="scientific">Thermothelomyces thermophilus (strain ATCC 42464 / BCRC 31852 / DSM 1799)</name>
    <name type="common">Sporotrichum thermophile</name>
    <dbReference type="NCBI Taxonomy" id="573729"/>
    <lineage>
        <taxon>Eukaryota</taxon>
        <taxon>Fungi</taxon>
        <taxon>Dikarya</taxon>
        <taxon>Ascomycota</taxon>
        <taxon>Pezizomycotina</taxon>
        <taxon>Sordariomycetes</taxon>
        <taxon>Sordariomycetidae</taxon>
        <taxon>Sordariales</taxon>
        <taxon>Chaetomiaceae</taxon>
        <taxon>Thermothelomyces</taxon>
    </lineage>
</organism>
<name>G2QND8_THET4</name>
<feature type="transmembrane region" description="Helical" evidence="1">
    <location>
        <begin position="122"/>
        <end position="142"/>
    </location>
</feature>
<dbReference type="STRING" id="573729.G2QND8"/>
<dbReference type="HOGENOM" id="CLU_035914_2_0_1"/>
<dbReference type="GeneID" id="11509807"/>
<dbReference type="RefSeq" id="XP_003667256.1">
    <property type="nucleotide sequence ID" value="XM_003667208.1"/>
</dbReference>
<proteinExistence type="predicted"/>
<keyword evidence="2" id="KW-0732">Signal</keyword>
<dbReference type="AlphaFoldDB" id="G2QND8"/>
<sequence length="286" mass="31560">MARFSKLAVGLLMVSLASVACTNPAKRRAWHTLSNDEKQVYIQAELCLMELPAKLSFPAARTRFDELQVIHQLQAYATHFVVSEDEAISGTTKLSCPLTCFLCVRGRPRRRGWAGESKFMDLLAFFVPFTFTFSSGFLHLFGNPLLAIRSPRAMVVLASRSFGSLEGDRSKGYLLTLSMLNGVSSPGDPLFYLHNTWLDKVFWDWQARDRSTRTTTIGGTNIAPDAPPGFPTRPSNIPLPAGADGNPGKTTTLSHVLNMYGNMPNATVGDVLDIQGDFVCYEYVEP</sequence>
<dbReference type="Gene3D" id="1.10.1280.10">
    <property type="entry name" value="Di-copper center containing domain from catechol oxidase"/>
    <property type="match status" value="2"/>
</dbReference>